<dbReference type="SUPFAM" id="SSF53098">
    <property type="entry name" value="Ribonuclease H-like"/>
    <property type="match status" value="1"/>
</dbReference>
<reference evidence="2 3" key="1">
    <citation type="journal article" name="Sci. Rep.">
        <title>Genome-scale phylogenetic analyses confirm Olpidium as the closest living zoosporic fungus to the non-flagellated, terrestrial fungi.</title>
        <authorList>
            <person name="Chang Y."/>
            <person name="Rochon D."/>
            <person name="Sekimoto S."/>
            <person name="Wang Y."/>
            <person name="Chovatia M."/>
            <person name="Sandor L."/>
            <person name="Salamov A."/>
            <person name="Grigoriev I.V."/>
            <person name="Stajich J.E."/>
            <person name="Spatafora J.W."/>
        </authorList>
    </citation>
    <scope>NUCLEOTIDE SEQUENCE [LARGE SCALE GENOMIC DNA]</scope>
    <source>
        <strain evidence="2">S191</strain>
    </source>
</reference>
<evidence type="ECO:0000313" key="2">
    <source>
        <dbReference type="EMBL" id="KAG5457679.1"/>
    </source>
</evidence>
<dbReference type="OrthoDB" id="3243429at2759"/>
<gene>
    <name evidence="2" type="ORF">BJ554DRAFT_2244</name>
</gene>
<dbReference type="AlphaFoldDB" id="A0A8H7ZQT1"/>
<name>A0A8H7ZQT1_9FUNG</name>
<feature type="region of interest" description="Disordered" evidence="1">
    <location>
        <begin position="1"/>
        <end position="25"/>
    </location>
</feature>
<organism evidence="2 3">
    <name type="scientific">Olpidium bornovanus</name>
    <dbReference type="NCBI Taxonomy" id="278681"/>
    <lineage>
        <taxon>Eukaryota</taxon>
        <taxon>Fungi</taxon>
        <taxon>Fungi incertae sedis</taxon>
        <taxon>Olpidiomycota</taxon>
        <taxon>Olpidiomycotina</taxon>
        <taxon>Olpidiomycetes</taxon>
        <taxon>Olpidiales</taxon>
        <taxon>Olpidiaceae</taxon>
        <taxon>Olpidium</taxon>
    </lineage>
</organism>
<evidence type="ECO:0000313" key="3">
    <source>
        <dbReference type="Proteomes" id="UP000673691"/>
    </source>
</evidence>
<dbReference type="InterPro" id="IPR036397">
    <property type="entry name" value="RNaseH_sf"/>
</dbReference>
<comment type="caution">
    <text evidence="2">The sequence shown here is derived from an EMBL/GenBank/DDBJ whole genome shotgun (WGS) entry which is preliminary data.</text>
</comment>
<dbReference type="GO" id="GO:0003676">
    <property type="term" value="F:nucleic acid binding"/>
    <property type="evidence" value="ECO:0007669"/>
    <property type="project" value="InterPro"/>
</dbReference>
<dbReference type="InterPro" id="IPR012337">
    <property type="entry name" value="RNaseH-like_sf"/>
</dbReference>
<protein>
    <recommendedName>
        <fullName evidence="4">Integrase catalytic domain-containing protein</fullName>
    </recommendedName>
</protein>
<evidence type="ECO:0008006" key="4">
    <source>
        <dbReference type="Google" id="ProtNLM"/>
    </source>
</evidence>
<sequence length="224" mass="25513">MVLEHSPGPVSSRNDVLGAEEERSEKHVLRELPVGDLVHVTTRRPGCRGRKDGDDEQRELMRAMVLDEVRGEFAEKEIHAAEERAANEQRLSRIELLLERLYLEFIASSSIESQLIIRETPEQNGVEEKFGRTIEERTCAILTGSRLPINLWPEIWQSVVRIYNFSPHSAIQHRVPISVLDPARHAQPDVSRLHVLGSYAYSFVLKSDRTYKLSLTAEKLVLVG</sequence>
<evidence type="ECO:0000256" key="1">
    <source>
        <dbReference type="SAM" id="MobiDB-lite"/>
    </source>
</evidence>
<dbReference type="EMBL" id="JAEFCI010009667">
    <property type="protein sequence ID" value="KAG5457679.1"/>
    <property type="molecule type" value="Genomic_DNA"/>
</dbReference>
<dbReference type="Gene3D" id="3.30.420.10">
    <property type="entry name" value="Ribonuclease H-like superfamily/Ribonuclease H"/>
    <property type="match status" value="1"/>
</dbReference>
<keyword evidence="3" id="KW-1185">Reference proteome</keyword>
<accession>A0A8H7ZQT1</accession>
<feature type="non-terminal residue" evidence="2">
    <location>
        <position position="224"/>
    </location>
</feature>
<proteinExistence type="predicted"/>
<dbReference type="Proteomes" id="UP000673691">
    <property type="component" value="Unassembled WGS sequence"/>
</dbReference>